<dbReference type="Pfam" id="PF02518">
    <property type="entry name" value="HATPase_c"/>
    <property type="match status" value="1"/>
</dbReference>
<feature type="domain" description="HAMP" evidence="11">
    <location>
        <begin position="180"/>
        <end position="234"/>
    </location>
</feature>
<keyword evidence="7" id="KW-0418">Kinase</keyword>
<keyword evidence="9" id="KW-0812">Transmembrane</keyword>
<evidence type="ECO:0000256" key="6">
    <source>
        <dbReference type="ARBA" id="ARBA00022741"/>
    </source>
</evidence>
<dbReference type="InterPro" id="IPR050980">
    <property type="entry name" value="2C_sensor_his_kinase"/>
</dbReference>
<gene>
    <name evidence="12" type="ORF">B0E33_30215</name>
</gene>
<evidence type="ECO:0000256" key="4">
    <source>
        <dbReference type="ARBA" id="ARBA00022553"/>
    </source>
</evidence>
<evidence type="ECO:0000256" key="2">
    <source>
        <dbReference type="ARBA" id="ARBA00004370"/>
    </source>
</evidence>
<dbReference type="SMART" id="SM00387">
    <property type="entry name" value="HATPase_c"/>
    <property type="match status" value="1"/>
</dbReference>
<evidence type="ECO:0000313" key="13">
    <source>
        <dbReference type="Proteomes" id="UP000188174"/>
    </source>
</evidence>
<evidence type="ECO:0000259" key="11">
    <source>
        <dbReference type="PROSITE" id="PS50885"/>
    </source>
</evidence>
<keyword evidence="4" id="KW-0597">Phosphoprotein</keyword>
<dbReference type="PANTHER" id="PTHR44936:SF10">
    <property type="entry name" value="SENSOR PROTEIN RSTB"/>
    <property type="match status" value="1"/>
</dbReference>
<keyword evidence="13" id="KW-1185">Reference proteome</keyword>
<proteinExistence type="predicted"/>
<sequence length="445" mass="48096">MRFGLVARLVAIGASLLLVLWLLVLGVAYREGSLSRATSNPEPAQLAAIAELFAGTPPAQQDTVLKAVRSPGIDVQLVAVSEVPETDSELRDSGVLEPYRAILGERLLAAQSRKLNGLDGSRWRFGPMRPLKFWITAGDGKALAIGVHLPFPVTPLGLPVGLGAGLLGTVFAFIALLLFHREIRPLARLAAAVDRIDPSTEPVPLPDTRAGTPEISALVRAFDRLQKRLHTMTRSRMALIGGLQHDVRSFATRLRLRLENLPDASERERATSDITDMISLLDNALLISRAGVGVLDEELLDLCELVSAEFAEFREAGLPAEASEDFAQKQAWIVGDRVALRRIILNVVDNAIKYGTRARATFVLDEERITILIDDDGPGFSEEARSLLLEPFVRAEPSRSRGTGGAGLGLSVARSLTEAHDGAISLENTPRGGRVKVTLPLFKSS</sequence>
<dbReference type="Gene3D" id="3.30.565.10">
    <property type="entry name" value="Histidine kinase-like ATPase, C-terminal domain"/>
    <property type="match status" value="1"/>
</dbReference>
<evidence type="ECO:0000256" key="8">
    <source>
        <dbReference type="ARBA" id="ARBA00022840"/>
    </source>
</evidence>
<geneLocation type="plasmid" evidence="12 13">
    <name>unnamed1</name>
</geneLocation>
<keyword evidence="5" id="KW-0808">Transferase</keyword>
<dbReference type="RefSeq" id="WP_077294526.1">
    <property type="nucleotide sequence ID" value="NZ_CP019631.1"/>
</dbReference>
<dbReference type="Pfam" id="PF00672">
    <property type="entry name" value="HAMP"/>
    <property type="match status" value="1"/>
</dbReference>
<evidence type="ECO:0000259" key="10">
    <source>
        <dbReference type="PROSITE" id="PS50109"/>
    </source>
</evidence>
<feature type="transmembrane region" description="Helical" evidence="9">
    <location>
        <begin position="157"/>
        <end position="179"/>
    </location>
</feature>
<dbReference type="InterPro" id="IPR036890">
    <property type="entry name" value="HATPase_C_sf"/>
</dbReference>
<feature type="transmembrane region" description="Helical" evidence="9">
    <location>
        <begin position="6"/>
        <end position="29"/>
    </location>
</feature>
<dbReference type="EC" id="2.7.13.3" evidence="3"/>
<dbReference type="PROSITE" id="PS50109">
    <property type="entry name" value="HIS_KIN"/>
    <property type="match status" value="1"/>
</dbReference>
<reference evidence="12 13" key="1">
    <citation type="submission" date="2017-02" db="EMBL/GenBank/DDBJ databases">
        <authorList>
            <person name="Jeong S."/>
        </authorList>
    </citation>
    <scope>NUCLEOTIDE SEQUENCE [LARGE SCALE GENOMIC DNA]</scope>
    <source>
        <strain evidence="12 13">RMAR6-6</strain>
        <plasmid evidence="12 13">unnamed1</plasmid>
    </source>
</reference>
<evidence type="ECO:0000256" key="1">
    <source>
        <dbReference type="ARBA" id="ARBA00000085"/>
    </source>
</evidence>
<dbReference type="PROSITE" id="PS50885">
    <property type="entry name" value="HAMP"/>
    <property type="match status" value="1"/>
</dbReference>
<dbReference type="PRINTS" id="PR00344">
    <property type="entry name" value="BCTRLSENSOR"/>
</dbReference>
<dbReference type="EMBL" id="CP019631">
    <property type="protein sequence ID" value="AQQ08061.1"/>
    <property type="molecule type" value="Genomic_DNA"/>
</dbReference>
<feature type="domain" description="Histidine kinase" evidence="10">
    <location>
        <begin position="242"/>
        <end position="443"/>
    </location>
</feature>
<organism evidence="12 13">
    <name type="scientific">Roseibium algicola</name>
    <dbReference type="NCBI Taxonomy" id="2857014"/>
    <lineage>
        <taxon>Bacteria</taxon>
        <taxon>Pseudomonadati</taxon>
        <taxon>Pseudomonadota</taxon>
        <taxon>Alphaproteobacteria</taxon>
        <taxon>Hyphomicrobiales</taxon>
        <taxon>Stappiaceae</taxon>
        <taxon>Roseibium</taxon>
    </lineage>
</organism>
<dbReference type="SMART" id="SM00304">
    <property type="entry name" value="HAMP"/>
    <property type="match status" value="1"/>
</dbReference>
<evidence type="ECO:0000256" key="5">
    <source>
        <dbReference type="ARBA" id="ARBA00022679"/>
    </source>
</evidence>
<dbReference type="Gene3D" id="1.10.287.130">
    <property type="match status" value="1"/>
</dbReference>
<evidence type="ECO:0000256" key="9">
    <source>
        <dbReference type="SAM" id="Phobius"/>
    </source>
</evidence>
<name>A0ABM6IBZ4_9HYPH</name>
<dbReference type="InterPro" id="IPR003660">
    <property type="entry name" value="HAMP_dom"/>
</dbReference>
<keyword evidence="9" id="KW-0472">Membrane</keyword>
<protein>
    <recommendedName>
        <fullName evidence="3">histidine kinase</fullName>
        <ecNumber evidence="3">2.7.13.3</ecNumber>
    </recommendedName>
</protein>
<dbReference type="Proteomes" id="UP000188174">
    <property type="component" value="Plasmid unnamed1"/>
</dbReference>
<accession>A0ABM6IBZ4</accession>
<dbReference type="InterPro" id="IPR004358">
    <property type="entry name" value="Sig_transdc_His_kin-like_C"/>
</dbReference>
<evidence type="ECO:0000256" key="7">
    <source>
        <dbReference type="ARBA" id="ARBA00022777"/>
    </source>
</evidence>
<dbReference type="SUPFAM" id="SSF55874">
    <property type="entry name" value="ATPase domain of HSP90 chaperone/DNA topoisomerase II/histidine kinase"/>
    <property type="match status" value="1"/>
</dbReference>
<evidence type="ECO:0000313" key="12">
    <source>
        <dbReference type="EMBL" id="AQQ08061.1"/>
    </source>
</evidence>
<comment type="catalytic activity">
    <reaction evidence="1">
        <text>ATP + protein L-histidine = ADP + protein N-phospho-L-histidine.</text>
        <dbReference type="EC" id="2.7.13.3"/>
    </reaction>
</comment>
<dbReference type="InterPro" id="IPR005467">
    <property type="entry name" value="His_kinase_dom"/>
</dbReference>
<keyword evidence="8" id="KW-0067">ATP-binding</keyword>
<dbReference type="InterPro" id="IPR003594">
    <property type="entry name" value="HATPase_dom"/>
</dbReference>
<keyword evidence="12" id="KW-0614">Plasmid</keyword>
<evidence type="ECO:0000256" key="3">
    <source>
        <dbReference type="ARBA" id="ARBA00012438"/>
    </source>
</evidence>
<dbReference type="PANTHER" id="PTHR44936">
    <property type="entry name" value="SENSOR PROTEIN CREC"/>
    <property type="match status" value="1"/>
</dbReference>
<comment type="subcellular location">
    <subcellularLocation>
        <location evidence="2">Membrane</location>
    </subcellularLocation>
</comment>
<keyword evidence="6" id="KW-0547">Nucleotide-binding</keyword>
<keyword evidence="9" id="KW-1133">Transmembrane helix</keyword>